<accession>A0A8T2RKH2</accession>
<sequence>MDKGFFGSCCCCVLLPTPFKESGVEDTDGTRRSSSAKTKAGWSSRFFKSCVPLSALERGRCPSGVEGASSHINSVGKERYVYYMSSDSRGFNHPTFLKNAVQSPSTLFIIFLCTLYPNFPLLCVRHRRSIVCKSAMGMNCTSEKKTYFRFTAFSPFVDECPESPLIFATPSSYATLAQALHFGSR</sequence>
<reference evidence="1" key="1">
    <citation type="submission" date="2021-08" db="EMBL/GenBank/DDBJ databases">
        <title>WGS assembly of Ceratopteris richardii.</title>
        <authorList>
            <person name="Marchant D.B."/>
            <person name="Chen G."/>
            <person name="Jenkins J."/>
            <person name="Shu S."/>
            <person name="Leebens-Mack J."/>
            <person name="Grimwood J."/>
            <person name="Schmutz J."/>
            <person name="Soltis P."/>
            <person name="Soltis D."/>
            <person name="Chen Z.-H."/>
        </authorList>
    </citation>
    <scope>NUCLEOTIDE SEQUENCE</scope>
    <source>
        <strain evidence="1">Whitten #5841</strain>
        <tissue evidence="1">Leaf</tissue>
    </source>
</reference>
<comment type="caution">
    <text evidence="1">The sequence shown here is derived from an EMBL/GenBank/DDBJ whole genome shotgun (WGS) entry which is preliminary data.</text>
</comment>
<dbReference type="AlphaFoldDB" id="A0A8T2RKH2"/>
<keyword evidence="2" id="KW-1185">Reference proteome</keyword>
<organism evidence="1 2">
    <name type="scientific">Ceratopteris richardii</name>
    <name type="common">Triangle waterfern</name>
    <dbReference type="NCBI Taxonomy" id="49495"/>
    <lineage>
        <taxon>Eukaryota</taxon>
        <taxon>Viridiplantae</taxon>
        <taxon>Streptophyta</taxon>
        <taxon>Embryophyta</taxon>
        <taxon>Tracheophyta</taxon>
        <taxon>Polypodiopsida</taxon>
        <taxon>Polypodiidae</taxon>
        <taxon>Polypodiales</taxon>
        <taxon>Pteridineae</taxon>
        <taxon>Pteridaceae</taxon>
        <taxon>Parkerioideae</taxon>
        <taxon>Ceratopteris</taxon>
    </lineage>
</organism>
<protein>
    <submittedName>
        <fullName evidence="1">Uncharacterized protein</fullName>
    </submittedName>
</protein>
<dbReference type="EMBL" id="CM035431">
    <property type="protein sequence ID" value="KAH7296033.1"/>
    <property type="molecule type" value="Genomic_DNA"/>
</dbReference>
<gene>
    <name evidence="1" type="ORF">KP509_26G005700</name>
</gene>
<proteinExistence type="predicted"/>
<evidence type="ECO:0000313" key="1">
    <source>
        <dbReference type="EMBL" id="KAH7296033.1"/>
    </source>
</evidence>
<dbReference type="Proteomes" id="UP000825935">
    <property type="component" value="Chromosome 26"/>
</dbReference>
<name>A0A8T2RKH2_CERRI</name>
<evidence type="ECO:0000313" key="2">
    <source>
        <dbReference type="Proteomes" id="UP000825935"/>
    </source>
</evidence>